<dbReference type="EMBL" id="CP009508">
    <property type="protein sequence ID" value="AKB34778.1"/>
    <property type="molecule type" value="Genomic_DNA"/>
</dbReference>
<protein>
    <submittedName>
        <fullName evidence="1">Uncharacterized protein</fullName>
    </submittedName>
</protein>
<evidence type="ECO:0000313" key="2">
    <source>
        <dbReference type="Proteomes" id="UP000033123"/>
    </source>
</evidence>
<sequence length="70" mass="7896">MVEACRVSPDNSRRNFPVGNFVDALILCGGLNIKFTSPQARIDREEYQEIISCIVKAARKHGYEIPEAEE</sequence>
<dbReference type="HOGENOM" id="CLU_2748239_0_0_2"/>
<organism evidence="1 2">
    <name type="scientific">Methanosarcina siciliae C2J</name>
    <dbReference type="NCBI Taxonomy" id="1434118"/>
    <lineage>
        <taxon>Archaea</taxon>
        <taxon>Methanobacteriati</taxon>
        <taxon>Methanobacteriota</taxon>
        <taxon>Stenosarchaea group</taxon>
        <taxon>Methanomicrobia</taxon>
        <taxon>Methanosarcinales</taxon>
        <taxon>Methanosarcinaceae</taxon>
        <taxon>Methanosarcina</taxon>
    </lineage>
</organism>
<reference evidence="1 2" key="1">
    <citation type="submission" date="2014-07" db="EMBL/GenBank/DDBJ databases">
        <title>Methanogenic archaea and the global carbon cycle.</title>
        <authorList>
            <person name="Henriksen J.R."/>
            <person name="Luke J."/>
            <person name="Reinhart S."/>
            <person name="Benedict M.N."/>
            <person name="Youngblut N.D."/>
            <person name="Metcalf M.E."/>
            <person name="Whitaker R.J."/>
            <person name="Metcalf W.W."/>
        </authorList>
    </citation>
    <scope>NUCLEOTIDE SEQUENCE [LARGE SCALE GENOMIC DNA]</scope>
    <source>
        <strain evidence="1 2">C2J</strain>
    </source>
</reference>
<dbReference type="KEGG" id="msj:MSSAC_0188"/>
<evidence type="ECO:0000313" key="1">
    <source>
        <dbReference type="EMBL" id="AKB34778.1"/>
    </source>
</evidence>
<dbReference type="Proteomes" id="UP000033123">
    <property type="component" value="Chromosome"/>
</dbReference>
<name>A0A0E3PK84_9EURY</name>
<accession>A0A0E3PK84</accession>
<dbReference type="AlphaFoldDB" id="A0A0E3PK84"/>
<proteinExistence type="predicted"/>
<gene>
    <name evidence="1" type="ORF">MSSAC_0188</name>
</gene>
<dbReference type="PATRIC" id="fig|1434118.4.peg.249"/>